<feature type="compositionally biased region" description="Basic residues" evidence="1">
    <location>
        <begin position="1"/>
        <end position="11"/>
    </location>
</feature>
<dbReference type="EMBL" id="WEGJ01000027">
    <property type="protein sequence ID" value="MQY14983.1"/>
    <property type="molecule type" value="Genomic_DNA"/>
</dbReference>
<dbReference type="Proteomes" id="UP000466345">
    <property type="component" value="Unassembled WGS sequence"/>
</dbReference>
<dbReference type="RefSeq" id="WP_153455829.1">
    <property type="nucleotide sequence ID" value="NZ_WEGJ01000027.1"/>
</dbReference>
<gene>
    <name evidence="2" type="ORF">SRB5_51600</name>
</gene>
<evidence type="ECO:0000313" key="2">
    <source>
        <dbReference type="EMBL" id="MQY14983.1"/>
    </source>
</evidence>
<sequence length="137" mass="14817">MTARIHPRSRPRIGASRLPAAPSTAGTTRVPHPHTAPSVFMAGPDGTTVIDVIAVERVTNGHARGHILTPDERRYAAYLMLDHLPHSIIVERLGISGATLLTWFPHLPRRRTRPRTPATVTIPLAAPAAAVELERAA</sequence>
<reference evidence="2 3" key="1">
    <citation type="submission" date="2019-10" db="EMBL/GenBank/DDBJ databases">
        <title>Streptomyces smaragdinus sp. nov. and Streptomyces fabii sp. nov., isolated from the gut of fungus growing-termite Macrotermes natalensis.</title>
        <authorList>
            <person name="Schwitalla J."/>
            <person name="Benndorf R."/>
            <person name="Martin K."/>
            <person name="De Beer W."/>
            <person name="Kaster A.-K."/>
            <person name="Vollmers J."/>
            <person name="Poulsen M."/>
            <person name="Beemelmanns C."/>
        </authorList>
    </citation>
    <scope>NUCLEOTIDE SEQUENCE [LARGE SCALE GENOMIC DNA]</scope>
    <source>
        <strain evidence="2 3">RB5</strain>
    </source>
</reference>
<name>A0A7K0CNX4_9ACTN</name>
<proteinExistence type="predicted"/>
<keyword evidence="3" id="KW-1185">Reference proteome</keyword>
<feature type="region of interest" description="Disordered" evidence="1">
    <location>
        <begin position="1"/>
        <end position="38"/>
    </location>
</feature>
<comment type="caution">
    <text evidence="2">The sequence shown here is derived from an EMBL/GenBank/DDBJ whole genome shotgun (WGS) entry which is preliminary data.</text>
</comment>
<protein>
    <submittedName>
        <fullName evidence="2">Uncharacterized protein</fullName>
    </submittedName>
</protein>
<dbReference type="OrthoDB" id="4323927at2"/>
<evidence type="ECO:0000313" key="3">
    <source>
        <dbReference type="Proteomes" id="UP000466345"/>
    </source>
</evidence>
<evidence type="ECO:0000256" key="1">
    <source>
        <dbReference type="SAM" id="MobiDB-lite"/>
    </source>
</evidence>
<accession>A0A7K0CNX4</accession>
<dbReference type="AlphaFoldDB" id="A0A7K0CNX4"/>
<organism evidence="2 3">
    <name type="scientific">Streptomyces smaragdinus</name>
    <dbReference type="NCBI Taxonomy" id="2585196"/>
    <lineage>
        <taxon>Bacteria</taxon>
        <taxon>Bacillati</taxon>
        <taxon>Actinomycetota</taxon>
        <taxon>Actinomycetes</taxon>
        <taxon>Kitasatosporales</taxon>
        <taxon>Streptomycetaceae</taxon>
        <taxon>Streptomyces</taxon>
    </lineage>
</organism>